<feature type="repeat" description="ANK" evidence="3">
    <location>
        <begin position="249"/>
        <end position="281"/>
    </location>
</feature>
<gene>
    <name evidence="4" type="ORF">ElyMa_006378300</name>
</gene>
<keyword evidence="5" id="KW-1185">Reference proteome</keyword>
<accession>A0AAV4HNY4</accession>
<dbReference type="GO" id="GO:0010468">
    <property type="term" value="P:regulation of gene expression"/>
    <property type="evidence" value="ECO:0007669"/>
    <property type="project" value="TreeGrafter"/>
</dbReference>
<proteinExistence type="predicted"/>
<dbReference type="Pfam" id="PF12796">
    <property type="entry name" value="Ank_2"/>
    <property type="match status" value="2"/>
</dbReference>
<dbReference type="SUPFAM" id="SSF48403">
    <property type="entry name" value="Ankyrin repeat"/>
    <property type="match status" value="1"/>
</dbReference>
<name>A0AAV4HNY4_9GAST</name>
<sequence>MSLSLIWKFLKYLRTDNNTTGSSEKFNNADLNRAIRLVDIGEIKSILESGLSSFNGDRSDRVPAVLECVSSGIPGDKADSAKCEILKLLVHAGADIDLRSPETPRGDRLAGCTAALLAARQGYVRCLQFLVESGADLSITSAAGETILMVAAVNNRVNSVRYLIHHLSPSLLDHKDKTGKTALMVAASASGASKGRLQCLDLLVEAGAELDVQDQKDFTALMLAIKARNTATAMFLIRHGALVNTTSLFGETPLMLALQTGSADVVTLLMEKGALVNSVPGIAETPLKYALKSCEDETVGVLLERGAISSTVSREGETLLTFAKNGKMLKLLRHGLDPTLSRRDRHFVHSAIISGQRDAIRGLIMHGPISALTVAFLERQPDIAKYLIINRFFTQYDISRLCWESEIHQRLSQNRYTVSHEATQCLEILDFLSKRVLSLRDLCFITISSALSQDFDLDPYDIPNGRNRWVCTPTFRERVKLLPMPPFVKRELLHQTPSAALRVCVWDEIVLG</sequence>
<evidence type="ECO:0000256" key="1">
    <source>
        <dbReference type="ARBA" id="ARBA00022737"/>
    </source>
</evidence>
<dbReference type="PROSITE" id="PS50297">
    <property type="entry name" value="ANK_REP_REGION"/>
    <property type="match status" value="2"/>
</dbReference>
<comment type="caution">
    <text evidence="4">The sequence shown here is derived from an EMBL/GenBank/DDBJ whole genome shotgun (WGS) entry which is preliminary data.</text>
</comment>
<dbReference type="PANTHER" id="PTHR24124">
    <property type="entry name" value="ANKYRIN REPEAT FAMILY A"/>
    <property type="match status" value="1"/>
</dbReference>
<dbReference type="PANTHER" id="PTHR24124:SF14">
    <property type="entry name" value="CHROMOSOME UNDETERMINED SCAFFOLD_25, WHOLE GENOME SHOTGUN SEQUENCE"/>
    <property type="match status" value="1"/>
</dbReference>
<dbReference type="EMBL" id="BMAT01012808">
    <property type="protein sequence ID" value="GFR99598.1"/>
    <property type="molecule type" value="Genomic_DNA"/>
</dbReference>
<evidence type="ECO:0000313" key="4">
    <source>
        <dbReference type="EMBL" id="GFR99598.1"/>
    </source>
</evidence>
<feature type="repeat" description="ANK" evidence="3">
    <location>
        <begin position="178"/>
        <end position="215"/>
    </location>
</feature>
<reference evidence="4 5" key="1">
    <citation type="journal article" date="2021" name="Elife">
        <title>Chloroplast acquisition without the gene transfer in kleptoplastic sea slugs, Plakobranchus ocellatus.</title>
        <authorList>
            <person name="Maeda T."/>
            <person name="Takahashi S."/>
            <person name="Yoshida T."/>
            <person name="Shimamura S."/>
            <person name="Takaki Y."/>
            <person name="Nagai Y."/>
            <person name="Toyoda A."/>
            <person name="Suzuki Y."/>
            <person name="Arimoto A."/>
            <person name="Ishii H."/>
            <person name="Satoh N."/>
            <person name="Nishiyama T."/>
            <person name="Hasebe M."/>
            <person name="Maruyama T."/>
            <person name="Minagawa J."/>
            <person name="Obokata J."/>
            <person name="Shigenobu S."/>
        </authorList>
    </citation>
    <scope>NUCLEOTIDE SEQUENCE [LARGE SCALE GENOMIC DNA]</scope>
</reference>
<dbReference type="InterPro" id="IPR036770">
    <property type="entry name" value="Ankyrin_rpt-contain_sf"/>
</dbReference>
<protein>
    <submittedName>
        <fullName evidence="4">Ankyrin repeat protein</fullName>
    </submittedName>
</protein>
<dbReference type="GO" id="GO:0005634">
    <property type="term" value="C:nucleus"/>
    <property type="evidence" value="ECO:0007669"/>
    <property type="project" value="TreeGrafter"/>
</dbReference>
<organism evidence="4 5">
    <name type="scientific">Elysia marginata</name>
    <dbReference type="NCBI Taxonomy" id="1093978"/>
    <lineage>
        <taxon>Eukaryota</taxon>
        <taxon>Metazoa</taxon>
        <taxon>Spiralia</taxon>
        <taxon>Lophotrochozoa</taxon>
        <taxon>Mollusca</taxon>
        <taxon>Gastropoda</taxon>
        <taxon>Heterobranchia</taxon>
        <taxon>Euthyneura</taxon>
        <taxon>Panpulmonata</taxon>
        <taxon>Sacoglossa</taxon>
        <taxon>Placobranchoidea</taxon>
        <taxon>Plakobranchidae</taxon>
        <taxon>Elysia</taxon>
    </lineage>
</organism>
<dbReference type="Proteomes" id="UP000762676">
    <property type="component" value="Unassembled WGS sequence"/>
</dbReference>
<dbReference type="Pfam" id="PF00023">
    <property type="entry name" value="Ank"/>
    <property type="match status" value="1"/>
</dbReference>
<evidence type="ECO:0000256" key="3">
    <source>
        <dbReference type="PROSITE-ProRule" id="PRU00023"/>
    </source>
</evidence>
<dbReference type="PROSITE" id="PS50088">
    <property type="entry name" value="ANK_REPEAT"/>
    <property type="match status" value="3"/>
</dbReference>
<keyword evidence="2 3" id="KW-0040">ANK repeat</keyword>
<evidence type="ECO:0000256" key="2">
    <source>
        <dbReference type="ARBA" id="ARBA00023043"/>
    </source>
</evidence>
<dbReference type="Gene3D" id="1.25.40.20">
    <property type="entry name" value="Ankyrin repeat-containing domain"/>
    <property type="match status" value="1"/>
</dbReference>
<feature type="repeat" description="ANK" evidence="3">
    <location>
        <begin position="110"/>
        <end position="142"/>
    </location>
</feature>
<dbReference type="SMART" id="SM00248">
    <property type="entry name" value="ANK"/>
    <property type="match status" value="8"/>
</dbReference>
<evidence type="ECO:0000313" key="5">
    <source>
        <dbReference type="Proteomes" id="UP000762676"/>
    </source>
</evidence>
<keyword evidence="1" id="KW-0677">Repeat</keyword>
<dbReference type="InterPro" id="IPR002110">
    <property type="entry name" value="Ankyrin_rpt"/>
</dbReference>
<dbReference type="AlphaFoldDB" id="A0AAV4HNY4"/>